<organism evidence="3 4">
    <name type="scientific">Mucilaginibacter rigui</name>
    <dbReference type="NCBI Taxonomy" id="534635"/>
    <lineage>
        <taxon>Bacteria</taxon>
        <taxon>Pseudomonadati</taxon>
        <taxon>Bacteroidota</taxon>
        <taxon>Sphingobacteriia</taxon>
        <taxon>Sphingobacteriales</taxon>
        <taxon>Sphingobacteriaceae</taxon>
        <taxon>Mucilaginibacter</taxon>
    </lineage>
</organism>
<evidence type="ECO:0000259" key="2">
    <source>
        <dbReference type="Pfam" id="PF19780"/>
    </source>
</evidence>
<dbReference type="InterPro" id="IPR046232">
    <property type="entry name" value="DUF6265"/>
</dbReference>
<name>A0ABR7X9S0_9SPHI</name>
<accession>A0ABR7X9S0</accession>
<dbReference type="EMBL" id="JACWMW010000005">
    <property type="protein sequence ID" value="MBD1387329.1"/>
    <property type="molecule type" value="Genomic_DNA"/>
</dbReference>
<sequence>MKKALLFILLISAITGTSSAQLKKASVKDLAFMAGTWTLKHEWGDMEEFWGPPMGDNMVSTFRCVKDGKIVFYEFMAIEQTGNIPVLKLRHFNKGSIGWEDKDKPYLMTAVKIDKDQVVFQSLDKNVIITYKRTGPLKMDCILDEKGKDGKWKKDVFNYTLRK</sequence>
<feature type="signal peptide" evidence="1">
    <location>
        <begin position="1"/>
        <end position="20"/>
    </location>
</feature>
<evidence type="ECO:0000313" key="3">
    <source>
        <dbReference type="EMBL" id="MBD1387329.1"/>
    </source>
</evidence>
<protein>
    <recommendedName>
        <fullName evidence="2">DUF6265 domain-containing protein</fullName>
    </recommendedName>
</protein>
<evidence type="ECO:0000313" key="4">
    <source>
        <dbReference type="Proteomes" id="UP000618754"/>
    </source>
</evidence>
<feature type="chain" id="PRO_5046113575" description="DUF6265 domain-containing protein" evidence="1">
    <location>
        <begin position="21"/>
        <end position="163"/>
    </location>
</feature>
<dbReference type="RefSeq" id="WP_191177179.1">
    <property type="nucleotide sequence ID" value="NZ_JACWMW010000005.1"/>
</dbReference>
<proteinExistence type="predicted"/>
<dbReference type="Pfam" id="PF19780">
    <property type="entry name" value="DUF6265"/>
    <property type="match status" value="1"/>
</dbReference>
<reference evidence="3 4" key="1">
    <citation type="submission" date="2020-09" db="EMBL/GenBank/DDBJ databases">
        <title>Novel species of Mucilaginibacter isolated from a glacier on the Tibetan Plateau.</title>
        <authorList>
            <person name="Liu Q."/>
            <person name="Xin Y.-H."/>
        </authorList>
    </citation>
    <scope>NUCLEOTIDE SEQUENCE [LARGE SCALE GENOMIC DNA]</scope>
    <source>
        <strain evidence="3 4">CGMCC 1.13878</strain>
    </source>
</reference>
<dbReference type="Proteomes" id="UP000618754">
    <property type="component" value="Unassembled WGS sequence"/>
</dbReference>
<comment type="caution">
    <text evidence="3">The sequence shown here is derived from an EMBL/GenBank/DDBJ whole genome shotgun (WGS) entry which is preliminary data.</text>
</comment>
<feature type="domain" description="DUF6265" evidence="2">
    <location>
        <begin position="31"/>
        <end position="141"/>
    </location>
</feature>
<evidence type="ECO:0000256" key="1">
    <source>
        <dbReference type="SAM" id="SignalP"/>
    </source>
</evidence>
<gene>
    <name evidence="3" type="ORF">IDJ75_18715</name>
</gene>
<keyword evidence="4" id="KW-1185">Reference proteome</keyword>
<keyword evidence="1" id="KW-0732">Signal</keyword>